<name>A0A8X7SAS3_BRACI</name>
<evidence type="ECO:0000259" key="1">
    <source>
        <dbReference type="Pfam" id="PF23310"/>
    </source>
</evidence>
<reference evidence="2 3" key="1">
    <citation type="submission" date="2020-02" db="EMBL/GenBank/DDBJ databases">
        <authorList>
            <person name="Ma Q."/>
            <person name="Huang Y."/>
            <person name="Song X."/>
            <person name="Pei D."/>
        </authorList>
    </citation>
    <scope>NUCLEOTIDE SEQUENCE [LARGE SCALE GENOMIC DNA]</scope>
    <source>
        <strain evidence="2">Sxm20200214</strain>
        <tissue evidence="2">Leaf</tissue>
    </source>
</reference>
<dbReference type="OrthoDB" id="1032600at2759"/>
<dbReference type="InterPro" id="IPR057136">
    <property type="entry name" value="At2g35280_TPR_dom"/>
</dbReference>
<dbReference type="EMBL" id="JAAMPC010000007">
    <property type="protein sequence ID" value="KAG2304058.1"/>
    <property type="molecule type" value="Genomic_DNA"/>
</dbReference>
<keyword evidence="3" id="KW-1185">Reference proteome</keyword>
<organism evidence="2 3">
    <name type="scientific">Brassica carinata</name>
    <name type="common">Ethiopian mustard</name>
    <name type="synonym">Abyssinian cabbage</name>
    <dbReference type="NCBI Taxonomy" id="52824"/>
    <lineage>
        <taxon>Eukaryota</taxon>
        <taxon>Viridiplantae</taxon>
        <taxon>Streptophyta</taxon>
        <taxon>Embryophyta</taxon>
        <taxon>Tracheophyta</taxon>
        <taxon>Spermatophyta</taxon>
        <taxon>Magnoliopsida</taxon>
        <taxon>eudicotyledons</taxon>
        <taxon>Gunneridae</taxon>
        <taxon>Pentapetalae</taxon>
        <taxon>rosids</taxon>
        <taxon>malvids</taxon>
        <taxon>Brassicales</taxon>
        <taxon>Brassicaceae</taxon>
        <taxon>Brassiceae</taxon>
        <taxon>Brassica</taxon>
    </lineage>
</organism>
<accession>A0A8X7SAS3</accession>
<evidence type="ECO:0000313" key="3">
    <source>
        <dbReference type="Proteomes" id="UP000886595"/>
    </source>
</evidence>
<sequence length="198" mass="23042">MGEDSSVNNYDIIFIGDSSDSNDNHSNSDRTNYFRNLSLSYFAAEPTEMHAEHKYLKELCLENGNPEAHYIEGILQYFVQNKRRKGLFHLCQSSIGNYKDGTYLYGLLLLALERFYKGAKYLDKLGWKDNLSTSDECSERVKKSLSKITGIMEEGYYIAMVNLEPRTQCHPDNMSVVCKHCYYYKRLNQFVQFARNIE</sequence>
<gene>
    <name evidence="2" type="ORF">Bca52824_032709</name>
</gene>
<dbReference type="Pfam" id="PF23310">
    <property type="entry name" value="TPR_27"/>
    <property type="match status" value="1"/>
</dbReference>
<dbReference type="Proteomes" id="UP000886595">
    <property type="component" value="Unassembled WGS sequence"/>
</dbReference>
<proteinExistence type="predicted"/>
<dbReference type="AlphaFoldDB" id="A0A8X7SAS3"/>
<dbReference type="InterPro" id="IPR040338">
    <property type="entry name" value="At1g67623-like"/>
</dbReference>
<feature type="domain" description="At2g35280-like TPR" evidence="1">
    <location>
        <begin position="52"/>
        <end position="145"/>
    </location>
</feature>
<dbReference type="PANTHER" id="PTHR33784">
    <property type="entry name" value="OS05G0482100 PROTEIN"/>
    <property type="match status" value="1"/>
</dbReference>
<protein>
    <recommendedName>
        <fullName evidence="1">At2g35280-like TPR domain-containing protein</fullName>
    </recommendedName>
</protein>
<comment type="caution">
    <text evidence="2">The sequence shown here is derived from an EMBL/GenBank/DDBJ whole genome shotgun (WGS) entry which is preliminary data.</text>
</comment>
<dbReference type="PANTHER" id="PTHR33784:SF28">
    <property type="entry name" value="DUF1985 DOMAIN-CONTAINING PROTEIN"/>
    <property type="match status" value="1"/>
</dbReference>
<evidence type="ECO:0000313" key="2">
    <source>
        <dbReference type="EMBL" id="KAG2304058.1"/>
    </source>
</evidence>